<proteinExistence type="predicted"/>
<dbReference type="AlphaFoldDB" id="A0A0C6FJS3"/>
<sequence>MIQGHPTSGAEADRDCPVPLATLGEIYRAEPEDLPDLLDALPVETRAKLAGYLYAKSHTHKLGLVVARTCGKDDLVKALGEIGAVVHGQAHLPPPKPVQAAPAQPQARKISLGGSGSKRSFD</sequence>
<dbReference type="STRING" id="270351.Maq22A_c10405"/>
<feature type="region of interest" description="Disordered" evidence="1">
    <location>
        <begin position="89"/>
        <end position="122"/>
    </location>
</feature>
<feature type="compositionally biased region" description="Low complexity" evidence="1">
    <location>
        <begin position="98"/>
        <end position="107"/>
    </location>
</feature>
<dbReference type="OrthoDB" id="8138968at2"/>
<protein>
    <submittedName>
        <fullName evidence="2">Uncharacterized protein</fullName>
    </submittedName>
</protein>
<evidence type="ECO:0000313" key="3">
    <source>
        <dbReference type="Proteomes" id="UP000061432"/>
    </source>
</evidence>
<reference evidence="3" key="2">
    <citation type="submission" date="2015-01" db="EMBL/GenBank/DDBJ databases">
        <title>Complete genome sequence of Methylobacterium aquaticum strain 22A.</title>
        <authorList>
            <person name="Tani A."/>
            <person name="Ogura Y."/>
            <person name="Hayashi T."/>
        </authorList>
    </citation>
    <scope>NUCLEOTIDE SEQUENCE [LARGE SCALE GENOMIC DNA]</scope>
    <source>
        <strain evidence="3">MA-22A</strain>
    </source>
</reference>
<name>A0A0C6FJS3_9HYPH</name>
<reference evidence="2 3" key="1">
    <citation type="journal article" date="2015" name="Genome Announc.">
        <title>Complete Genome Sequence of Methylobacterium aquaticum Strain 22A, Isolated from Racomitrium japonicum Moss.</title>
        <authorList>
            <person name="Tani A."/>
            <person name="Ogura Y."/>
            <person name="Hayashi T."/>
            <person name="Kimbara K."/>
        </authorList>
    </citation>
    <scope>NUCLEOTIDE SEQUENCE [LARGE SCALE GENOMIC DNA]</scope>
    <source>
        <strain evidence="2 3">MA-22A</strain>
    </source>
</reference>
<dbReference type="EMBL" id="AP014704">
    <property type="protein sequence ID" value="BAQ45359.1"/>
    <property type="molecule type" value="Genomic_DNA"/>
</dbReference>
<dbReference type="KEGG" id="maqu:Maq22A_c10405"/>
<dbReference type="PATRIC" id="fig|270351.10.peg.2003"/>
<gene>
    <name evidence="2" type="ORF">Maq22A_c10405</name>
</gene>
<dbReference type="RefSeq" id="WP_060846704.1">
    <property type="nucleotide sequence ID" value="NZ_AP014704.1"/>
</dbReference>
<evidence type="ECO:0000256" key="1">
    <source>
        <dbReference type="SAM" id="MobiDB-lite"/>
    </source>
</evidence>
<accession>A0A0C6FJS3</accession>
<organism evidence="2 3">
    <name type="scientific">Methylobacterium aquaticum</name>
    <dbReference type="NCBI Taxonomy" id="270351"/>
    <lineage>
        <taxon>Bacteria</taxon>
        <taxon>Pseudomonadati</taxon>
        <taxon>Pseudomonadota</taxon>
        <taxon>Alphaproteobacteria</taxon>
        <taxon>Hyphomicrobiales</taxon>
        <taxon>Methylobacteriaceae</taxon>
        <taxon>Methylobacterium</taxon>
    </lineage>
</organism>
<evidence type="ECO:0000313" key="2">
    <source>
        <dbReference type="EMBL" id="BAQ45359.1"/>
    </source>
</evidence>
<dbReference type="Proteomes" id="UP000061432">
    <property type="component" value="Chromosome"/>
</dbReference>